<evidence type="ECO:0000256" key="8">
    <source>
        <dbReference type="ARBA" id="ARBA00048985"/>
    </source>
</evidence>
<dbReference type="OrthoDB" id="62495at2759"/>
<dbReference type="GO" id="GO:0005737">
    <property type="term" value="C:cytoplasm"/>
    <property type="evidence" value="ECO:0007669"/>
    <property type="project" value="UniProtKB-SubCell"/>
</dbReference>
<comment type="subcellular location">
    <subcellularLocation>
        <location evidence="2">Cytoplasm</location>
    </subcellularLocation>
    <subcellularLocation>
        <location evidence="1">Nucleus</location>
    </subcellularLocation>
</comment>
<dbReference type="GO" id="GO:0032259">
    <property type="term" value="P:methylation"/>
    <property type="evidence" value="ECO:0007669"/>
    <property type="project" value="UniProtKB-KW"/>
</dbReference>
<keyword evidence="9" id="KW-0732">Signal</keyword>
<protein>
    <recommendedName>
        <fullName evidence="10">SET domain-containing protein</fullName>
    </recommendedName>
</protein>
<dbReference type="PROSITE" id="PS50280">
    <property type="entry name" value="SET"/>
    <property type="match status" value="1"/>
</dbReference>
<keyword evidence="4" id="KW-0489">Methyltransferase</keyword>
<dbReference type="GO" id="GO:0005634">
    <property type="term" value="C:nucleus"/>
    <property type="evidence" value="ECO:0007669"/>
    <property type="project" value="UniProtKB-SubCell"/>
</dbReference>
<dbReference type="AlphaFoldDB" id="A0A8J2LK01"/>
<evidence type="ECO:0000256" key="2">
    <source>
        <dbReference type="ARBA" id="ARBA00004496"/>
    </source>
</evidence>
<keyword evidence="5" id="KW-0808">Transferase</keyword>
<evidence type="ECO:0000313" key="11">
    <source>
        <dbReference type="EMBL" id="CAG7833348.1"/>
    </source>
</evidence>
<feature type="chain" id="PRO_5035297091" description="SET domain-containing protein" evidence="9">
    <location>
        <begin position="16"/>
        <end position="461"/>
    </location>
</feature>
<dbReference type="PANTHER" id="PTHR46165">
    <property type="entry name" value="SET AND MYND DOMAIN-CONTAINING PROTEIN 4"/>
    <property type="match status" value="1"/>
</dbReference>
<dbReference type="PANTHER" id="PTHR46165:SF2">
    <property type="entry name" value="SET AND MYND DOMAIN-CONTAINING PROTEIN 4"/>
    <property type="match status" value="1"/>
</dbReference>
<evidence type="ECO:0000256" key="1">
    <source>
        <dbReference type="ARBA" id="ARBA00004123"/>
    </source>
</evidence>
<dbReference type="EMBL" id="CAJVCH010569847">
    <property type="protein sequence ID" value="CAG7833348.1"/>
    <property type="molecule type" value="Genomic_DNA"/>
</dbReference>
<dbReference type="CDD" id="cd10536">
    <property type="entry name" value="SET_SMYD4"/>
    <property type="match status" value="1"/>
</dbReference>
<evidence type="ECO:0000256" key="4">
    <source>
        <dbReference type="ARBA" id="ARBA00022603"/>
    </source>
</evidence>
<keyword evidence="3" id="KW-0963">Cytoplasm</keyword>
<dbReference type="InterPro" id="IPR044421">
    <property type="entry name" value="SMYD4_SET"/>
</dbReference>
<proteinExistence type="predicted"/>
<dbReference type="Pfam" id="PF00856">
    <property type="entry name" value="SET"/>
    <property type="match status" value="1"/>
</dbReference>
<dbReference type="InterPro" id="IPR001214">
    <property type="entry name" value="SET_dom"/>
</dbReference>
<accession>A0A8J2LK01</accession>
<feature type="domain" description="SET" evidence="10">
    <location>
        <begin position="71"/>
        <end position="249"/>
    </location>
</feature>
<keyword evidence="7" id="KW-0539">Nucleus</keyword>
<name>A0A8J2LK01_9HEXA</name>
<evidence type="ECO:0000259" key="10">
    <source>
        <dbReference type="PROSITE" id="PS50280"/>
    </source>
</evidence>
<sequence>MTQVHFLLLAHWVLSHKTLDLFIFLRYYHRCCHCSQAKFCSEGCSLKAWEIYHQYECGNLDLLQSVGIAHLALKVLLTAGKDQVLKVCSTWGEEIIRDKNIFNKDQPPYTRVYSLLDHIDVMPPEDMFQYSLTASLLVNFLMKRTNLFNDCLLEDVYTVGGVLLKHICQLICNAHAITSIAADHHLQFFSVTTTQESQIRIASAIYPSASMMNHSCDPNIASSFIQGRTLVVRVTTDLNKGSQIFNCYGPHVRRLRRETRQENLTQQYFFECDCNSCEKEAEDGFSFVDTFQALQCSKCSGPIIPDVTKQSFLVNCQDCGKFEDIEVKMRASLQVDQIISVASNFLEEGRTANALEILSQGYKIGSQHLFKYNSDYGQMCDMLGRCYAVLGNFDEAIHYVHESMNYVEQRFGETSIEYARELRKLSDLLKLCTGAKSHEQAMIIAMEKSDRILKLYENENS</sequence>
<evidence type="ECO:0000313" key="12">
    <source>
        <dbReference type="Proteomes" id="UP000708208"/>
    </source>
</evidence>
<reference evidence="11" key="1">
    <citation type="submission" date="2021-06" db="EMBL/GenBank/DDBJ databases">
        <authorList>
            <person name="Hodson N. C."/>
            <person name="Mongue J. A."/>
            <person name="Jaron S. K."/>
        </authorList>
    </citation>
    <scope>NUCLEOTIDE SEQUENCE</scope>
</reference>
<dbReference type="InterPro" id="IPR052097">
    <property type="entry name" value="SET-MYND_domain_protein"/>
</dbReference>
<keyword evidence="12" id="KW-1185">Reference proteome</keyword>
<comment type="caution">
    <text evidence="11">The sequence shown here is derived from an EMBL/GenBank/DDBJ whole genome shotgun (WGS) entry which is preliminary data.</text>
</comment>
<evidence type="ECO:0000256" key="7">
    <source>
        <dbReference type="ARBA" id="ARBA00023242"/>
    </source>
</evidence>
<evidence type="ECO:0000256" key="3">
    <source>
        <dbReference type="ARBA" id="ARBA00022490"/>
    </source>
</evidence>
<evidence type="ECO:0000256" key="6">
    <source>
        <dbReference type="ARBA" id="ARBA00022691"/>
    </source>
</evidence>
<evidence type="ECO:0000256" key="5">
    <source>
        <dbReference type="ARBA" id="ARBA00022679"/>
    </source>
</evidence>
<comment type="catalytic activity">
    <reaction evidence="8">
        <text>L-lysyl-[protein] + S-adenosyl-L-methionine = N(6)-methyl-L-lysyl-[protein] + S-adenosyl-L-homocysteine + H(+)</text>
        <dbReference type="Rhea" id="RHEA:51736"/>
        <dbReference type="Rhea" id="RHEA-COMP:9752"/>
        <dbReference type="Rhea" id="RHEA-COMP:13053"/>
        <dbReference type="ChEBI" id="CHEBI:15378"/>
        <dbReference type="ChEBI" id="CHEBI:29969"/>
        <dbReference type="ChEBI" id="CHEBI:57856"/>
        <dbReference type="ChEBI" id="CHEBI:59789"/>
        <dbReference type="ChEBI" id="CHEBI:61929"/>
    </reaction>
</comment>
<dbReference type="GO" id="GO:0042826">
    <property type="term" value="F:histone deacetylase binding"/>
    <property type="evidence" value="ECO:0007669"/>
    <property type="project" value="TreeGrafter"/>
</dbReference>
<feature type="signal peptide" evidence="9">
    <location>
        <begin position="1"/>
        <end position="15"/>
    </location>
</feature>
<organism evidence="11 12">
    <name type="scientific">Allacma fusca</name>
    <dbReference type="NCBI Taxonomy" id="39272"/>
    <lineage>
        <taxon>Eukaryota</taxon>
        <taxon>Metazoa</taxon>
        <taxon>Ecdysozoa</taxon>
        <taxon>Arthropoda</taxon>
        <taxon>Hexapoda</taxon>
        <taxon>Collembola</taxon>
        <taxon>Symphypleona</taxon>
        <taxon>Sminthuridae</taxon>
        <taxon>Allacma</taxon>
    </lineage>
</organism>
<keyword evidence="6" id="KW-0949">S-adenosyl-L-methionine</keyword>
<dbReference type="GO" id="GO:0008168">
    <property type="term" value="F:methyltransferase activity"/>
    <property type="evidence" value="ECO:0007669"/>
    <property type="project" value="UniProtKB-KW"/>
</dbReference>
<gene>
    <name evidence="11" type="ORF">AFUS01_LOCUS42983</name>
</gene>
<evidence type="ECO:0000256" key="9">
    <source>
        <dbReference type="SAM" id="SignalP"/>
    </source>
</evidence>
<dbReference type="Proteomes" id="UP000708208">
    <property type="component" value="Unassembled WGS sequence"/>
</dbReference>